<evidence type="ECO:0000256" key="2">
    <source>
        <dbReference type="SAM" id="SignalP"/>
    </source>
</evidence>
<feature type="signal peptide" evidence="2">
    <location>
        <begin position="1"/>
        <end position="19"/>
    </location>
</feature>
<evidence type="ECO:0000256" key="1">
    <source>
        <dbReference type="SAM" id="MobiDB-lite"/>
    </source>
</evidence>
<dbReference type="RefSeq" id="WP_200788175.1">
    <property type="nucleotide sequence ID" value="NZ_JAEDAO010000001.1"/>
</dbReference>
<dbReference type="Proteomes" id="UP000617041">
    <property type="component" value="Unassembled WGS sequence"/>
</dbReference>
<dbReference type="PANTHER" id="PTHR38593">
    <property type="entry name" value="BLR2558 PROTEIN"/>
    <property type="match status" value="1"/>
</dbReference>
<feature type="compositionally biased region" description="Gly residues" evidence="1">
    <location>
        <begin position="188"/>
        <end position="199"/>
    </location>
</feature>
<accession>A0A934URU2</accession>
<comment type="caution">
    <text evidence="4">The sequence shown here is derived from an EMBL/GenBank/DDBJ whole genome shotgun (WGS) entry which is preliminary data.</text>
</comment>
<organism evidence="4 5">
    <name type="scientific">Ramlibacter algicola</name>
    <dbReference type="NCBI Taxonomy" id="2795217"/>
    <lineage>
        <taxon>Bacteria</taxon>
        <taxon>Pseudomonadati</taxon>
        <taxon>Pseudomonadota</taxon>
        <taxon>Betaproteobacteria</taxon>
        <taxon>Burkholderiales</taxon>
        <taxon>Comamonadaceae</taxon>
        <taxon>Ramlibacter</taxon>
    </lineage>
</organism>
<feature type="region of interest" description="Disordered" evidence="1">
    <location>
        <begin position="175"/>
        <end position="199"/>
    </location>
</feature>
<feature type="domain" description="DUF4142" evidence="3">
    <location>
        <begin position="40"/>
        <end position="176"/>
    </location>
</feature>
<evidence type="ECO:0000313" key="4">
    <source>
        <dbReference type="EMBL" id="MBK0393191.1"/>
    </source>
</evidence>
<keyword evidence="5" id="KW-1185">Reference proteome</keyword>
<sequence>MRTIALGACLLATLAPAMAQQPSPLPGDAASAASSSLSREDREFLRNAAESGLAELQAAQLVLQAATSPEVQRFAQQMVQEHTASNARLAAIAARKGGELPAAPGLVEQGRIRLLQASTGPELEQSYVDGLGVRAHQGTVALFQQHAERGQDPDLRRFAQEQLPQLRQDLQVAQQLQARMSPQAGPGTSMGAGGVPDDR</sequence>
<dbReference type="EMBL" id="JAEDAO010000001">
    <property type="protein sequence ID" value="MBK0393191.1"/>
    <property type="molecule type" value="Genomic_DNA"/>
</dbReference>
<keyword evidence="2" id="KW-0732">Signal</keyword>
<reference evidence="4" key="1">
    <citation type="submission" date="2020-12" db="EMBL/GenBank/DDBJ databases">
        <title>Ramlibacter sp. nov., isolated from a freshwater alga, Cryptomonas.</title>
        <authorList>
            <person name="Kim H.M."/>
            <person name="Jeon C.O."/>
        </authorList>
    </citation>
    <scope>NUCLEOTIDE SEQUENCE</scope>
    <source>
        <strain evidence="4">CrO1</strain>
    </source>
</reference>
<dbReference type="InterPro" id="IPR025419">
    <property type="entry name" value="DUF4142"/>
</dbReference>
<dbReference type="PANTHER" id="PTHR38593:SF1">
    <property type="entry name" value="BLR2558 PROTEIN"/>
    <property type="match status" value="1"/>
</dbReference>
<feature type="chain" id="PRO_5038127873" evidence="2">
    <location>
        <begin position="20"/>
        <end position="199"/>
    </location>
</feature>
<dbReference type="Gene3D" id="1.20.1260.10">
    <property type="match status" value="1"/>
</dbReference>
<evidence type="ECO:0000259" key="3">
    <source>
        <dbReference type="Pfam" id="PF13628"/>
    </source>
</evidence>
<dbReference type="Pfam" id="PF13628">
    <property type="entry name" value="DUF4142"/>
    <property type="match status" value="1"/>
</dbReference>
<gene>
    <name evidence="4" type="ORF">I8E28_11375</name>
</gene>
<name>A0A934URU2_9BURK</name>
<dbReference type="AlphaFoldDB" id="A0A934URU2"/>
<dbReference type="InterPro" id="IPR012347">
    <property type="entry name" value="Ferritin-like"/>
</dbReference>
<protein>
    <submittedName>
        <fullName evidence="4">DUF4142 domain-containing protein</fullName>
    </submittedName>
</protein>
<evidence type="ECO:0000313" key="5">
    <source>
        <dbReference type="Proteomes" id="UP000617041"/>
    </source>
</evidence>
<proteinExistence type="predicted"/>